<dbReference type="AlphaFoldDB" id="A0A8H7BK64"/>
<keyword evidence="2" id="KW-1185">Reference proteome</keyword>
<dbReference type="OrthoDB" id="2246311at2759"/>
<evidence type="ECO:0000313" key="1">
    <source>
        <dbReference type="EMBL" id="KAF7726003.1"/>
    </source>
</evidence>
<sequence>MIEALTLQRSTAQDKPLPAGTVRYYVRSWELSAEILQNILQLWEEDEYTPATADTWADQLITHPDLPLFVRYVDEGYLMLVARIPLSIRILLPGTQNQLIDDTERIIISFFQVEIMLNQQAGGYYVSYQPNLHITLCRELKFRYFRLREQGRTWAENNPQLDGWLDNLGKKRETRPFQKRH</sequence>
<reference evidence="1" key="1">
    <citation type="submission" date="2020-01" db="EMBL/GenBank/DDBJ databases">
        <title>Genome Sequencing of Three Apophysomyces-Like Fungal Strains Confirms a Novel Fungal Genus in the Mucoromycota with divergent Burkholderia-like Endosymbiotic Bacteria.</title>
        <authorList>
            <person name="Stajich J.E."/>
            <person name="Macias A.M."/>
            <person name="Carter-House D."/>
            <person name="Lovett B."/>
            <person name="Kasson L.R."/>
            <person name="Berry K."/>
            <person name="Grigoriev I."/>
            <person name="Chang Y."/>
            <person name="Spatafora J."/>
            <person name="Kasson M.T."/>
        </authorList>
    </citation>
    <scope>NUCLEOTIDE SEQUENCE</scope>
    <source>
        <strain evidence="1">NRRL A-21654</strain>
    </source>
</reference>
<gene>
    <name evidence="1" type="ORF">EC973_009150</name>
</gene>
<proteinExistence type="predicted"/>
<dbReference type="Proteomes" id="UP000605846">
    <property type="component" value="Unassembled WGS sequence"/>
</dbReference>
<dbReference type="EMBL" id="JABAYA010000086">
    <property type="protein sequence ID" value="KAF7726003.1"/>
    <property type="molecule type" value="Genomic_DNA"/>
</dbReference>
<comment type="caution">
    <text evidence="1">The sequence shown here is derived from an EMBL/GenBank/DDBJ whole genome shotgun (WGS) entry which is preliminary data.</text>
</comment>
<accession>A0A8H7BK64</accession>
<evidence type="ECO:0000313" key="2">
    <source>
        <dbReference type="Proteomes" id="UP000605846"/>
    </source>
</evidence>
<protein>
    <submittedName>
        <fullName evidence="1">Uncharacterized protein</fullName>
    </submittedName>
</protein>
<name>A0A8H7BK64_9FUNG</name>
<organism evidence="1 2">
    <name type="scientific">Apophysomyces ossiformis</name>
    <dbReference type="NCBI Taxonomy" id="679940"/>
    <lineage>
        <taxon>Eukaryota</taxon>
        <taxon>Fungi</taxon>
        <taxon>Fungi incertae sedis</taxon>
        <taxon>Mucoromycota</taxon>
        <taxon>Mucoromycotina</taxon>
        <taxon>Mucoromycetes</taxon>
        <taxon>Mucorales</taxon>
        <taxon>Mucorineae</taxon>
        <taxon>Mucoraceae</taxon>
        <taxon>Apophysomyces</taxon>
    </lineage>
</organism>